<organism evidence="4 5">
    <name type="scientific">Riccia sorocarpa</name>
    <dbReference type="NCBI Taxonomy" id="122646"/>
    <lineage>
        <taxon>Eukaryota</taxon>
        <taxon>Viridiplantae</taxon>
        <taxon>Streptophyta</taxon>
        <taxon>Embryophyta</taxon>
        <taxon>Marchantiophyta</taxon>
        <taxon>Marchantiopsida</taxon>
        <taxon>Marchantiidae</taxon>
        <taxon>Marchantiales</taxon>
        <taxon>Ricciaceae</taxon>
        <taxon>Riccia</taxon>
    </lineage>
</organism>
<evidence type="ECO:0000256" key="3">
    <source>
        <dbReference type="PROSITE-ProRule" id="PRU00023"/>
    </source>
</evidence>
<dbReference type="InterPro" id="IPR002110">
    <property type="entry name" value="Ankyrin_rpt"/>
</dbReference>
<reference evidence="4 5" key="1">
    <citation type="submission" date="2024-09" db="EMBL/GenBank/DDBJ databases">
        <title>Chromosome-scale assembly of Riccia sorocarpa.</title>
        <authorList>
            <person name="Paukszto L."/>
        </authorList>
    </citation>
    <scope>NUCLEOTIDE SEQUENCE [LARGE SCALE GENOMIC DNA]</scope>
    <source>
        <strain evidence="4">LP-2024</strain>
        <tissue evidence="4">Aerial parts of the thallus</tissue>
    </source>
</reference>
<protein>
    <recommendedName>
        <fullName evidence="6">Ankyrin repeat protein</fullName>
    </recommendedName>
</protein>
<dbReference type="Gene3D" id="1.25.40.20">
    <property type="entry name" value="Ankyrin repeat-containing domain"/>
    <property type="match status" value="2"/>
</dbReference>
<dbReference type="PROSITE" id="PS50297">
    <property type="entry name" value="ANK_REP_REGION"/>
    <property type="match status" value="3"/>
</dbReference>
<dbReference type="Pfam" id="PF12796">
    <property type="entry name" value="Ank_2"/>
    <property type="match status" value="2"/>
</dbReference>
<dbReference type="Proteomes" id="UP001633002">
    <property type="component" value="Unassembled WGS sequence"/>
</dbReference>
<dbReference type="PROSITE" id="PS50088">
    <property type="entry name" value="ANK_REPEAT"/>
    <property type="match status" value="3"/>
</dbReference>
<dbReference type="EMBL" id="JBJQOH010000001">
    <property type="protein sequence ID" value="KAL3702473.1"/>
    <property type="molecule type" value="Genomic_DNA"/>
</dbReference>
<proteinExistence type="predicted"/>
<dbReference type="InterPro" id="IPR036770">
    <property type="entry name" value="Ankyrin_rpt-contain_sf"/>
</dbReference>
<keyword evidence="1" id="KW-0677">Repeat</keyword>
<accession>A0ABD3IFH5</accession>
<dbReference type="PANTHER" id="PTHR24201">
    <property type="entry name" value="ANK_REP_REGION DOMAIN-CONTAINING PROTEIN"/>
    <property type="match status" value="1"/>
</dbReference>
<keyword evidence="2 3" id="KW-0040">ANK repeat</keyword>
<evidence type="ECO:0000313" key="5">
    <source>
        <dbReference type="Proteomes" id="UP001633002"/>
    </source>
</evidence>
<keyword evidence="5" id="KW-1185">Reference proteome</keyword>
<feature type="repeat" description="ANK" evidence="3">
    <location>
        <begin position="38"/>
        <end position="61"/>
    </location>
</feature>
<evidence type="ECO:0000256" key="1">
    <source>
        <dbReference type="ARBA" id="ARBA00022737"/>
    </source>
</evidence>
<dbReference type="SMART" id="SM00248">
    <property type="entry name" value="ANK"/>
    <property type="match status" value="5"/>
</dbReference>
<evidence type="ECO:0008006" key="6">
    <source>
        <dbReference type="Google" id="ProtNLM"/>
    </source>
</evidence>
<feature type="repeat" description="ANK" evidence="3">
    <location>
        <begin position="116"/>
        <end position="149"/>
    </location>
</feature>
<evidence type="ECO:0000313" key="4">
    <source>
        <dbReference type="EMBL" id="KAL3702473.1"/>
    </source>
</evidence>
<dbReference type="AlphaFoldDB" id="A0ABD3IFH5"/>
<comment type="caution">
    <text evidence="4">The sequence shown here is derived from an EMBL/GenBank/DDBJ whole genome shotgun (WGS) entry which is preliminary data.</text>
</comment>
<name>A0ABD3IFH5_9MARC</name>
<feature type="repeat" description="ANK" evidence="3">
    <location>
        <begin position="150"/>
        <end position="171"/>
    </location>
</feature>
<gene>
    <name evidence="4" type="ORF">R1sor_020495</name>
</gene>
<dbReference type="SUPFAM" id="SSF48403">
    <property type="entry name" value="Ankyrin repeat"/>
    <property type="match status" value="1"/>
</dbReference>
<evidence type="ECO:0000256" key="2">
    <source>
        <dbReference type="ARBA" id="ARBA00023043"/>
    </source>
</evidence>
<dbReference type="InterPro" id="IPR050776">
    <property type="entry name" value="Ank_Repeat/CDKN_Inhibitor"/>
</dbReference>
<sequence length="289" mass="32511">MERDRILNLKVQGGVQSDCSHATEPQRQQIEVNAKAKGGITPLHLAAFCQNVEVATLLLERTEINLDARTDEEGMAALHMSAWSGSDTIVARILAAHRRTKNEEQLRPIINMLDKLGRTPLHYAAYRRRLDVAKELLKSPAIDVNTEDRDCFTALHLASRKGHVDLVELLMHQREIDPNKTASSNEHTLKSADTLQENLEKTDFGELPRPKLTDYMFIETCSRKTALHFALRVTEEELTTKAKLKEVIMLLVNALLVDPNTDITIENSKLQMPVELAMQRKMTCLGGAD</sequence>